<feature type="transmembrane region" description="Helical" evidence="1">
    <location>
        <begin position="27"/>
        <end position="46"/>
    </location>
</feature>
<keyword evidence="1" id="KW-1133">Transmembrane helix</keyword>
<keyword evidence="1" id="KW-0812">Transmembrane</keyword>
<dbReference type="Proteomes" id="UP000435910">
    <property type="component" value="Unassembled WGS sequence"/>
</dbReference>
<evidence type="ECO:0000313" key="2">
    <source>
        <dbReference type="EMBL" id="TWL25382.1"/>
    </source>
</evidence>
<dbReference type="RefSeq" id="WP_080618469.1">
    <property type="nucleotide sequence ID" value="NZ_CAMFKN010000002.1"/>
</dbReference>
<comment type="caution">
    <text evidence="2">The sequence shown here is derived from an EMBL/GenBank/DDBJ whole genome shotgun (WGS) entry which is preliminary data.</text>
</comment>
<evidence type="ECO:0000313" key="3">
    <source>
        <dbReference type="Proteomes" id="UP000435910"/>
    </source>
</evidence>
<feature type="transmembrane region" description="Helical" evidence="1">
    <location>
        <begin position="5"/>
        <end position="21"/>
    </location>
</feature>
<dbReference type="EMBL" id="NILC01000026">
    <property type="protein sequence ID" value="TWL25382.1"/>
    <property type="molecule type" value="Genomic_DNA"/>
</dbReference>
<protein>
    <recommendedName>
        <fullName evidence="4">Immunity protein</fullName>
    </recommendedName>
</protein>
<evidence type="ECO:0008006" key="4">
    <source>
        <dbReference type="Google" id="ProtNLM"/>
    </source>
</evidence>
<reference evidence="2 3" key="1">
    <citation type="submission" date="2019-06" db="EMBL/GenBank/DDBJ databases">
        <title>Genome sequence analysis of &gt;100 Bacillus licheniformis strains suggests intrinsic resistance to this species.</title>
        <authorList>
            <person name="Wels M."/>
            <person name="Siezen R.J."/>
            <person name="Johansen E."/>
            <person name="Stuer-Lauridsen B."/>
            <person name="Bjerre K."/>
            <person name="Nielsen B.K.K."/>
        </authorList>
    </citation>
    <scope>NUCLEOTIDE SEQUENCE [LARGE SCALE GENOMIC DNA]</scope>
    <source>
        <strain evidence="2 3">BAC-16736</strain>
    </source>
</reference>
<dbReference type="AlphaFoldDB" id="A0A8B5YA59"/>
<gene>
    <name evidence="2" type="ORF">CHCC16736_4265</name>
</gene>
<accession>A0A8B5YA59</accession>
<evidence type="ECO:0000256" key="1">
    <source>
        <dbReference type="SAM" id="Phobius"/>
    </source>
</evidence>
<name>A0A8B5YA59_BACLI</name>
<organism evidence="2 3">
    <name type="scientific">Bacillus licheniformis</name>
    <dbReference type="NCBI Taxonomy" id="1402"/>
    <lineage>
        <taxon>Bacteria</taxon>
        <taxon>Bacillati</taxon>
        <taxon>Bacillota</taxon>
        <taxon>Bacilli</taxon>
        <taxon>Bacillales</taxon>
        <taxon>Bacillaceae</taxon>
        <taxon>Bacillus</taxon>
    </lineage>
</organism>
<proteinExistence type="predicted"/>
<keyword evidence="1" id="KW-0472">Membrane</keyword>
<sequence length="231" mass="25936">MNNKVLFYILYGVLTVFFYFMDGWRAFAVILTILGVLLLATEPYRIRNRQLANKFRNNVETLKEYDKDFKADGSFTNYNKKISFNESKGILKLYERNEQNEIIEFSYPFSQINESSISLDNETVSKASRGEQISGAAIGGVLAGGVGTIIGGLSSGSKQVTMVKSITMKITVDDFKNPVHYIDFLPGHDSPGYNPVGYKKDSDIIKTALKKAEYWQGVMDLAIRKANQVAH</sequence>